<evidence type="ECO:0000313" key="1">
    <source>
        <dbReference type="EMBL" id="KAH9330782.1"/>
    </source>
</evidence>
<protein>
    <submittedName>
        <fullName evidence="1">Uncharacterized protein</fullName>
    </submittedName>
</protein>
<comment type="caution">
    <text evidence="1">The sequence shown here is derived from an EMBL/GenBank/DDBJ whole genome shotgun (WGS) entry which is preliminary data.</text>
</comment>
<dbReference type="EMBL" id="JAHRHJ020000001">
    <property type="protein sequence ID" value="KAH9330782.1"/>
    <property type="molecule type" value="Genomic_DNA"/>
</dbReference>
<gene>
    <name evidence="1" type="ORF">KI387_002890</name>
</gene>
<dbReference type="AlphaFoldDB" id="A0AA38GZG2"/>
<name>A0AA38GZG2_TAXCH</name>
<keyword evidence="2" id="KW-1185">Reference proteome</keyword>
<accession>A0AA38GZG2</accession>
<proteinExistence type="predicted"/>
<organism evidence="1 2">
    <name type="scientific">Taxus chinensis</name>
    <name type="common">Chinese yew</name>
    <name type="synonym">Taxus wallichiana var. chinensis</name>
    <dbReference type="NCBI Taxonomy" id="29808"/>
    <lineage>
        <taxon>Eukaryota</taxon>
        <taxon>Viridiplantae</taxon>
        <taxon>Streptophyta</taxon>
        <taxon>Embryophyta</taxon>
        <taxon>Tracheophyta</taxon>
        <taxon>Spermatophyta</taxon>
        <taxon>Pinopsida</taxon>
        <taxon>Pinidae</taxon>
        <taxon>Conifers II</taxon>
        <taxon>Cupressales</taxon>
        <taxon>Taxaceae</taxon>
        <taxon>Taxus</taxon>
    </lineage>
</organism>
<dbReference type="Proteomes" id="UP000824469">
    <property type="component" value="Unassembled WGS sequence"/>
</dbReference>
<evidence type="ECO:0000313" key="2">
    <source>
        <dbReference type="Proteomes" id="UP000824469"/>
    </source>
</evidence>
<sequence>DLEESVFVVEDVVEDFSNSEVVLDHRVEADVELIHTVFGIINNPLNVIKKWKESTDHTWVYLQNGCMKLLSVVETLAYNSVYSVVMEPFNELKNIIPM</sequence>
<reference evidence="1 2" key="1">
    <citation type="journal article" date="2021" name="Nat. Plants">
        <title>The Taxus genome provides insights into paclitaxel biosynthesis.</title>
        <authorList>
            <person name="Xiong X."/>
            <person name="Gou J."/>
            <person name="Liao Q."/>
            <person name="Li Y."/>
            <person name="Zhou Q."/>
            <person name="Bi G."/>
            <person name="Li C."/>
            <person name="Du R."/>
            <person name="Wang X."/>
            <person name="Sun T."/>
            <person name="Guo L."/>
            <person name="Liang H."/>
            <person name="Lu P."/>
            <person name="Wu Y."/>
            <person name="Zhang Z."/>
            <person name="Ro D.K."/>
            <person name="Shang Y."/>
            <person name="Huang S."/>
            <person name="Yan J."/>
        </authorList>
    </citation>
    <scope>NUCLEOTIDE SEQUENCE [LARGE SCALE GENOMIC DNA]</scope>
    <source>
        <strain evidence="1">Ta-2019</strain>
    </source>
</reference>
<feature type="non-terminal residue" evidence="1">
    <location>
        <position position="1"/>
    </location>
</feature>